<evidence type="ECO:0000313" key="9">
    <source>
        <dbReference type="EMBL" id="CAB9502161.1"/>
    </source>
</evidence>
<dbReference type="InterPro" id="IPR023210">
    <property type="entry name" value="NADP_OxRdtase_dom"/>
</dbReference>
<gene>
    <name evidence="9" type="ORF">SEMRO_129_G061530.1</name>
</gene>
<organism evidence="9 10">
    <name type="scientific">Seminavis robusta</name>
    <dbReference type="NCBI Taxonomy" id="568900"/>
    <lineage>
        <taxon>Eukaryota</taxon>
        <taxon>Sar</taxon>
        <taxon>Stramenopiles</taxon>
        <taxon>Ochrophyta</taxon>
        <taxon>Bacillariophyta</taxon>
        <taxon>Bacillariophyceae</taxon>
        <taxon>Bacillariophycidae</taxon>
        <taxon>Naviculales</taxon>
        <taxon>Naviculaceae</taxon>
        <taxon>Seminavis</taxon>
    </lineage>
</organism>
<dbReference type="AlphaFoldDB" id="A0A9N8DHF4"/>
<evidence type="ECO:0000256" key="2">
    <source>
        <dbReference type="ARBA" id="ARBA00022857"/>
    </source>
</evidence>
<comment type="caution">
    <text evidence="9">The sequence shown here is derived from an EMBL/GenBank/DDBJ whole genome shotgun (WGS) entry which is preliminary data.</text>
</comment>
<dbReference type="GO" id="GO:0016616">
    <property type="term" value="F:oxidoreductase activity, acting on the CH-OH group of donors, NAD or NADP as acceptor"/>
    <property type="evidence" value="ECO:0007669"/>
    <property type="project" value="UniProtKB-ARBA"/>
</dbReference>
<evidence type="ECO:0000256" key="5">
    <source>
        <dbReference type="PIRSR" id="PIRSR000097-2"/>
    </source>
</evidence>
<feature type="chain" id="PRO_5040308606" evidence="7">
    <location>
        <begin position="23"/>
        <end position="312"/>
    </location>
</feature>
<dbReference type="OrthoDB" id="416253at2759"/>
<name>A0A9N8DHF4_9STRA</name>
<accession>A0A9N8DHF4</accession>
<dbReference type="PANTHER" id="PTHR43827:SF3">
    <property type="entry name" value="NADP-DEPENDENT OXIDOREDUCTASE DOMAIN-CONTAINING PROTEIN"/>
    <property type="match status" value="1"/>
</dbReference>
<feature type="site" description="Lowers pKa of active site Tyr" evidence="6">
    <location>
        <position position="118"/>
    </location>
</feature>
<feature type="binding site" evidence="5">
    <location>
        <position position="149"/>
    </location>
    <ligand>
        <name>substrate</name>
    </ligand>
</feature>
<protein>
    <submittedName>
        <fullName evidence="9">Deoxymugineic acid synthase 1</fullName>
    </submittedName>
</protein>
<proteinExistence type="inferred from homology"/>
<keyword evidence="10" id="KW-1185">Reference proteome</keyword>
<dbReference type="InterPro" id="IPR020471">
    <property type="entry name" value="AKR"/>
</dbReference>
<dbReference type="Pfam" id="PF00248">
    <property type="entry name" value="Aldo_ket_red"/>
    <property type="match status" value="1"/>
</dbReference>
<dbReference type="PIRSF" id="PIRSF000097">
    <property type="entry name" value="AKR"/>
    <property type="match status" value="1"/>
</dbReference>
<evidence type="ECO:0000256" key="4">
    <source>
        <dbReference type="PIRSR" id="PIRSR000097-1"/>
    </source>
</evidence>
<dbReference type="InterPro" id="IPR036812">
    <property type="entry name" value="NAD(P)_OxRdtase_dom_sf"/>
</dbReference>
<evidence type="ECO:0000256" key="3">
    <source>
        <dbReference type="ARBA" id="ARBA00023002"/>
    </source>
</evidence>
<sequence length="312" mass="34776">MLLLAWMLALPTFFLVLPISSAVAVVEEEKEGSRQIIKRTLLWMETKEIAPNVSMPVMSIGTGGQEHGNAKQIVSNWLTVGGRAIDTALNYGNQDQVRQAIQESATELTRDDVFITTKIPDCNVTNVAQYIQQDLQLLGTTYVDLLLIHGPRRGDCVETWKYLEHAYLNDKTARAIGVSNFRTADLEPLLQHGTVVPHVNQIQLNLLHKDVDTIRYCDQHGIVVEAYSPLGRAGTRGDLAHNKVIQGIAQAHGNVTIYQVALKWILQHGWILTFQSSSRQHQEVDADVFHFTLSDEEMKRLDALSSSDSVGV</sequence>
<dbReference type="Gene3D" id="3.20.20.100">
    <property type="entry name" value="NADP-dependent oxidoreductase domain"/>
    <property type="match status" value="1"/>
</dbReference>
<evidence type="ECO:0000256" key="7">
    <source>
        <dbReference type="SAM" id="SignalP"/>
    </source>
</evidence>
<feature type="domain" description="NADP-dependent oxidoreductase" evidence="8">
    <location>
        <begin position="64"/>
        <end position="304"/>
    </location>
</feature>
<reference evidence="9" key="1">
    <citation type="submission" date="2020-06" db="EMBL/GenBank/DDBJ databases">
        <authorList>
            <consortium name="Plant Systems Biology data submission"/>
        </authorList>
    </citation>
    <scope>NUCLEOTIDE SEQUENCE</scope>
    <source>
        <strain evidence="9">D6</strain>
    </source>
</reference>
<dbReference type="EMBL" id="CAICTM010000128">
    <property type="protein sequence ID" value="CAB9502161.1"/>
    <property type="molecule type" value="Genomic_DNA"/>
</dbReference>
<evidence type="ECO:0000259" key="8">
    <source>
        <dbReference type="Pfam" id="PF00248"/>
    </source>
</evidence>
<comment type="similarity">
    <text evidence="1">Belongs to the aldo/keto reductase family.</text>
</comment>
<dbReference type="Proteomes" id="UP001153069">
    <property type="component" value="Unassembled WGS sequence"/>
</dbReference>
<keyword evidence="2" id="KW-0521">NADP</keyword>
<evidence type="ECO:0000256" key="1">
    <source>
        <dbReference type="ARBA" id="ARBA00007905"/>
    </source>
</evidence>
<evidence type="ECO:0000256" key="6">
    <source>
        <dbReference type="PIRSR" id="PIRSR000097-3"/>
    </source>
</evidence>
<dbReference type="CDD" id="cd19071">
    <property type="entry name" value="AKR_AKR1-5-like"/>
    <property type="match status" value="1"/>
</dbReference>
<evidence type="ECO:0000313" key="10">
    <source>
        <dbReference type="Proteomes" id="UP001153069"/>
    </source>
</evidence>
<feature type="active site" description="Proton donor" evidence="4">
    <location>
        <position position="91"/>
    </location>
</feature>
<keyword evidence="7" id="KW-0732">Signal</keyword>
<keyword evidence="3" id="KW-0560">Oxidoreductase</keyword>
<dbReference type="SUPFAM" id="SSF51430">
    <property type="entry name" value="NAD(P)-linked oxidoreductase"/>
    <property type="match status" value="1"/>
</dbReference>
<feature type="signal peptide" evidence="7">
    <location>
        <begin position="1"/>
        <end position="22"/>
    </location>
</feature>
<dbReference type="PANTHER" id="PTHR43827">
    <property type="entry name" value="2,5-DIKETO-D-GLUCONIC ACID REDUCTASE"/>
    <property type="match status" value="1"/>
</dbReference>
<dbReference type="PRINTS" id="PR00069">
    <property type="entry name" value="ALDKETRDTASE"/>
</dbReference>